<dbReference type="Pfam" id="PF03968">
    <property type="entry name" value="LptD_N"/>
    <property type="match status" value="1"/>
</dbReference>
<evidence type="ECO:0000256" key="4">
    <source>
        <dbReference type="HAMAP-Rule" id="MF_01411"/>
    </source>
</evidence>
<evidence type="ECO:0000256" key="3">
    <source>
        <dbReference type="ARBA" id="ARBA00023237"/>
    </source>
</evidence>
<dbReference type="NCBIfam" id="NF002997">
    <property type="entry name" value="PRK03761.1"/>
    <property type="match status" value="1"/>
</dbReference>
<comment type="function">
    <text evidence="4">Together with LptE, is involved in the assembly of lipopolysaccharide (LPS) at the surface of the outer membrane.</text>
</comment>
<dbReference type="EMBL" id="CAKLDI010000001">
    <property type="protein sequence ID" value="CAH0532568.1"/>
    <property type="molecule type" value="Genomic_DNA"/>
</dbReference>
<evidence type="ECO:0000313" key="8">
    <source>
        <dbReference type="Proteomes" id="UP000838672"/>
    </source>
</evidence>
<dbReference type="InterPro" id="IPR007543">
    <property type="entry name" value="LptD_C"/>
</dbReference>
<evidence type="ECO:0000259" key="5">
    <source>
        <dbReference type="Pfam" id="PF03968"/>
    </source>
</evidence>
<dbReference type="PANTHER" id="PTHR30189:SF1">
    <property type="entry name" value="LPS-ASSEMBLY PROTEIN LPTD"/>
    <property type="match status" value="1"/>
</dbReference>
<reference evidence="7" key="1">
    <citation type="submission" date="2021-11" db="EMBL/GenBank/DDBJ databases">
        <authorList>
            <person name="Rodrigo-Torres L."/>
            <person name="Arahal R. D."/>
            <person name="Lucena T."/>
        </authorList>
    </citation>
    <scope>NUCLEOTIDE SEQUENCE</scope>
    <source>
        <strain evidence="7">CECT 7929</strain>
    </source>
</reference>
<comment type="similarity">
    <text evidence="4">Belongs to the LptD family.</text>
</comment>
<comment type="subcellular location">
    <subcellularLocation>
        <location evidence="4">Cell outer membrane</location>
    </subcellularLocation>
</comment>
<comment type="caution">
    <text evidence="7">The sequence shown here is derived from an EMBL/GenBank/DDBJ whole genome shotgun (WGS) entry which is preliminary data.</text>
</comment>
<keyword evidence="1 4" id="KW-0732">Signal</keyword>
<organism evidence="7 8">
    <name type="scientific">Vibrio stylophorae</name>
    <dbReference type="NCBI Taxonomy" id="659351"/>
    <lineage>
        <taxon>Bacteria</taxon>
        <taxon>Pseudomonadati</taxon>
        <taxon>Pseudomonadota</taxon>
        <taxon>Gammaproteobacteria</taxon>
        <taxon>Vibrionales</taxon>
        <taxon>Vibrionaceae</taxon>
        <taxon>Vibrio</taxon>
    </lineage>
</organism>
<comment type="caution">
    <text evidence="4">Lacks conserved residue(s) required for the propagation of feature annotation.</text>
</comment>
<feature type="signal peptide" evidence="4">
    <location>
        <begin position="1"/>
        <end position="23"/>
    </location>
</feature>
<comment type="subunit">
    <text evidence="4">Component of the lipopolysaccharide transport and assembly complex. Interacts with LptE and LptA.</text>
</comment>
<feature type="domain" description="LptD C-terminal" evidence="6">
    <location>
        <begin position="290"/>
        <end position="686"/>
    </location>
</feature>
<protein>
    <recommendedName>
        <fullName evidence="4">LPS-assembly protein LptD</fullName>
    </recommendedName>
</protein>
<name>A0ABN8DQ35_9VIBR</name>
<dbReference type="InterPro" id="IPR020889">
    <property type="entry name" value="LipoPS_assembly_LptD"/>
</dbReference>
<dbReference type="PANTHER" id="PTHR30189">
    <property type="entry name" value="LPS-ASSEMBLY PROTEIN"/>
    <property type="match status" value="1"/>
</dbReference>
<dbReference type="HAMAP" id="MF_01411">
    <property type="entry name" value="LPS_assembly_LptD"/>
    <property type="match status" value="1"/>
</dbReference>
<feature type="chain" id="PRO_5044938430" description="LPS-assembly protein LptD" evidence="4">
    <location>
        <begin position="24"/>
        <end position="776"/>
    </location>
</feature>
<proteinExistence type="inferred from homology"/>
<dbReference type="Proteomes" id="UP000838672">
    <property type="component" value="Unassembled WGS sequence"/>
</dbReference>
<gene>
    <name evidence="4 7" type="primary">lptD</name>
    <name evidence="7" type="ORF">VST7929_00399</name>
</gene>
<evidence type="ECO:0000259" key="6">
    <source>
        <dbReference type="Pfam" id="PF04453"/>
    </source>
</evidence>
<dbReference type="InterPro" id="IPR005653">
    <property type="entry name" value="OstA-like_N"/>
</dbReference>
<evidence type="ECO:0000256" key="1">
    <source>
        <dbReference type="ARBA" id="ARBA00022729"/>
    </source>
</evidence>
<sequence length="776" mass="88879" precursor="true">MLPHARRALTPLIGLLLSSPSLAEDTSALPHEQCAPATQDSETVNDQPITIKANTAKAISESYAQYEGDVTVRQGARYMQADSATLRQPENIVTAEGDVIFSDGQVEVKSDKLVTNLTTEDSEMHNAKYRLLCQQGRGEAYRVYKDGQKIFRLQDGSFTTCPEGDKSWNFSASHIERDDDSPYADFYNARFEVLDVPILYAPWLRVPVGEQRLTGFLFPTIGIGSRDGLEFELPFYWNIAPNYDLTLTPKYMEKRGLQMGAEFRYLWDIGEGSLSGEILDSDKKNPSLGKRWAFNWQHYGTYKQHWLIEADYSRVSDTNYFVDLDSDIGQREDNQLMQTGAVSYRDQHWNSRIMVRDFQQLTGDSLPYRLVPQLDFNFYYPNSLLGLDWNMNSSVSRFETDDPNKPSADRVHLEPSISLPLSDTWWYMNTEAKLMYTYYNQKNIDNLTLDAGETNRLESSVTRTLPSFRWDGGVYLERDTEISGHAYTQSLEPRIQYLYIPKEDQSAIYQPFNYAGGGYDTTLLQTDYYGLFRDRKYSGIDYIAEANQVSVGATTRYFDSDYIERFNLSFGQIFYLNDTGNTSPTGQDAPPTYSAWALESDFNYADWLFFHSSLQYDANINQVQLANTTMEYRQDSTFAQLSYRYITKDYISQTVNLSVPGSEQIISDEGISQLGFETGFSITNNWKFRANYYHDLNEDIMLQSYAGLTYEAACWAMGISYNEYLRDYSFDAQQADYENNISFTVSLRGLSTQNLNLDTTDGGNSLGYGRPFYLNN</sequence>
<dbReference type="Pfam" id="PF04453">
    <property type="entry name" value="LptD"/>
    <property type="match status" value="1"/>
</dbReference>
<keyword evidence="3 4" id="KW-0998">Cell outer membrane</keyword>
<dbReference type="InterPro" id="IPR050218">
    <property type="entry name" value="LptD"/>
</dbReference>
<keyword evidence="2 4" id="KW-0472">Membrane</keyword>
<evidence type="ECO:0000256" key="2">
    <source>
        <dbReference type="ARBA" id="ARBA00023136"/>
    </source>
</evidence>
<evidence type="ECO:0000313" key="7">
    <source>
        <dbReference type="EMBL" id="CAH0532568.1"/>
    </source>
</evidence>
<accession>A0ABN8DQ35</accession>
<dbReference type="RefSeq" id="WP_237464503.1">
    <property type="nucleotide sequence ID" value="NZ_CAKLDI010000001.1"/>
</dbReference>
<feature type="domain" description="Organic solvent tolerance-like N-terminal" evidence="5">
    <location>
        <begin position="51"/>
        <end position="181"/>
    </location>
</feature>
<keyword evidence="8" id="KW-1185">Reference proteome</keyword>